<evidence type="ECO:0000313" key="3">
    <source>
        <dbReference type="EMBL" id="KAG9454129.1"/>
    </source>
</evidence>
<keyword evidence="1" id="KW-0812">Transmembrane</keyword>
<comment type="caution">
    <text evidence="3">The sequence shown here is derived from an EMBL/GenBank/DDBJ whole genome shotgun (WGS) entry which is preliminary data.</text>
</comment>
<name>A0AAV7F049_ARIFI</name>
<dbReference type="Gene3D" id="2.60.40.1820">
    <property type="match status" value="1"/>
</dbReference>
<sequence length="187" mass="20811">MASRRGVIICCGVTVAIIVILVVVAITLLFTVFKPKEPKVQPHPVILQRIEFELLPILKLNLTLLVSVTVKNPNYGSFKYDETKVLIYYRGTQIGEGPIDAGSISSHESEDFNTVIEITAEKMLGSKDFWQDLGGGHFNFTSESKVYGKATLFKLLKKHARGRTTCDITVYLTGRDPDSTCKTKMNI</sequence>
<accession>A0AAV7F049</accession>
<feature type="transmembrane region" description="Helical" evidence="1">
    <location>
        <begin position="6"/>
        <end position="33"/>
    </location>
</feature>
<evidence type="ECO:0000313" key="4">
    <source>
        <dbReference type="Proteomes" id="UP000825729"/>
    </source>
</evidence>
<keyword evidence="1" id="KW-1133">Transmembrane helix</keyword>
<gene>
    <name evidence="3" type="ORF">H6P81_007033</name>
</gene>
<dbReference type="EMBL" id="JAINDJ010000003">
    <property type="protein sequence ID" value="KAG9454129.1"/>
    <property type="molecule type" value="Genomic_DNA"/>
</dbReference>
<feature type="domain" description="Late embryogenesis abundant protein LEA-2 subgroup" evidence="2">
    <location>
        <begin position="68"/>
        <end position="159"/>
    </location>
</feature>
<evidence type="ECO:0000256" key="1">
    <source>
        <dbReference type="SAM" id="Phobius"/>
    </source>
</evidence>
<reference evidence="3 4" key="1">
    <citation type="submission" date="2021-07" db="EMBL/GenBank/DDBJ databases">
        <title>The Aristolochia fimbriata genome: insights into angiosperm evolution, floral development and chemical biosynthesis.</title>
        <authorList>
            <person name="Jiao Y."/>
        </authorList>
    </citation>
    <scope>NUCLEOTIDE SEQUENCE [LARGE SCALE GENOMIC DNA]</scope>
    <source>
        <strain evidence="3">IBCAS-2021</strain>
        <tissue evidence="3">Leaf</tissue>
    </source>
</reference>
<dbReference type="AlphaFoldDB" id="A0AAV7F049"/>
<dbReference type="InterPro" id="IPR055301">
    <property type="entry name" value="Lea14-like_2"/>
</dbReference>
<evidence type="ECO:0000259" key="2">
    <source>
        <dbReference type="Pfam" id="PF03168"/>
    </source>
</evidence>
<dbReference type="Pfam" id="PF03168">
    <property type="entry name" value="LEA_2"/>
    <property type="match status" value="1"/>
</dbReference>
<dbReference type="PANTHER" id="PTHR31852">
    <property type="entry name" value="LATE EMBRYOGENESIS ABUNDANT (LEA) HYDROXYPROLINE-RICH GLYCOPROTEIN FAMILY"/>
    <property type="match status" value="1"/>
</dbReference>
<dbReference type="InterPro" id="IPR004864">
    <property type="entry name" value="LEA_2"/>
</dbReference>
<dbReference type="SUPFAM" id="SSF117070">
    <property type="entry name" value="LEA14-like"/>
    <property type="match status" value="1"/>
</dbReference>
<proteinExistence type="predicted"/>
<protein>
    <recommendedName>
        <fullName evidence="2">Late embryogenesis abundant protein LEA-2 subgroup domain-containing protein</fullName>
    </recommendedName>
</protein>
<dbReference type="Proteomes" id="UP000825729">
    <property type="component" value="Unassembled WGS sequence"/>
</dbReference>
<organism evidence="3 4">
    <name type="scientific">Aristolochia fimbriata</name>
    <name type="common">White veined hardy Dutchman's pipe vine</name>
    <dbReference type="NCBI Taxonomy" id="158543"/>
    <lineage>
        <taxon>Eukaryota</taxon>
        <taxon>Viridiplantae</taxon>
        <taxon>Streptophyta</taxon>
        <taxon>Embryophyta</taxon>
        <taxon>Tracheophyta</taxon>
        <taxon>Spermatophyta</taxon>
        <taxon>Magnoliopsida</taxon>
        <taxon>Magnoliidae</taxon>
        <taxon>Piperales</taxon>
        <taxon>Aristolochiaceae</taxon>
        <taxon>Aristolochia</taxon>
    </lineage>
</organism>
<keyword evidence="4" id="KW-1185">Reference proteome</keyword>
<keyword evidence="1" id="KW-0472">Membrane</keyword>